<organism evidence="7">
    <name type="scientific">Echinostoma caproni</name>
    <dbReference type="NCBI Taxonomy" id="27848"/>
    <lineage>
        <taxon>Eukaryota</taxon>
        <taxon>Metazoa</taxon>
        <taxon>Spiralia</taxon>
        <taxon>Lophotrochozoa</taxon>
        <taxon>Platyhelminthes</taxon>
        <taxon>Trematoda</taxon>
        <taxon>Digenea</taxon>
        <taxon>Plagiorchiida</taxon>
        <taxon>Echinostomata</taxon>
        <taxon>Echinostomatoidea</taxon>
        <taxon>Echinostomatidae</taxon>
        <taxon>Echinostoma</taxon>
    </lineage>
</organism>
<evidence type="ECO:0000256" key="3">
    <source>
        <dbReference type="ARBA" id="ARBA00022801"/>
    </source>
</evidence>
<dbReference type="WBParaSite" id="ECPE_0001467501-mRNA-1">
    <property type="protein sequence ID" value="ECPE_0001467501-mRNA-1"/>
    <property type="gene ID" value="ECPE_0001467501"/>
</dbReference>
<dbReference type="InterPro" id="IPR008580">
    <property type="entry name" value="PPPDE_dom"/>
</dbReference>
<dbReference type="PANTHER" id="PTHR12378">
    <property type="entry name" value="DESUMOYLATING ISOPEPTIDASE"/>
    <property type="match status" value="1"/>
</dbReference>
<dbReference type="EMBL" id="UZAN01058086">
    <property type="protein sequence ID" value="VDP91907.1"/>
    <property type="molecule type" value="Genomic_DNA"/>
</dbReference>
<evidence type="ECO:0000313" key="7">
    <source>
        <dbReference type="WBParaSite" id="ECPE_0001467501-mRNA-1"/>
    </source>
</evidence>
<evidence type="ECO:0000313" key="5">
    <source>
        <dbReference type="EMBL" id="VDP91907.1"/>
    </source>
</evidence>
<dbReference type="GO" id="GO:0016579">
    <property type="term" value="P:protein deubiquitination"/>
    <property type="evidence" value="ECO:0007669"/>
    <property type="project" value="TreeGrafter"/>
</dbReference>
<sequence length="189" mass="21426">MEPKNIEEMGEGFTYKETLYVGRTYLSKDGVDRLLISLTDEFRGDAYHLLHFNCNHFTANFIQLLCNGVLPKWINLLAKFAAGVPFIESMLPAHWVRPALLYESDFEGLMKSCETESSEFFDKDSTHSTNSNLSNVGSASHSMSHTVPSLNLLWQCFTLKDMDTIVCFISDPQSPVESQSIVTIRMVER</sequence>
<dbReference type="AlphaFoldDB" id="A0A183B600"/>
<dbReference type="InterPro" id="IPR042266">
    <property type="entry name" value="PPPDE_sf"/>
</dbReference>
<reference evidence="7" key="1">
    <citation type="submission" date="2016-06" db="UniProtKB">
        <authorList>
            <consortium name="WormBaseParasite"/>
        </authorList>
    </citation>
    <scope>IDENTIFICATION</scope>
</reference>
<evidence type="ECO:0000313" key="6">
    <source>
        <dbReference type="Proteomes" id="UP000272942"/>
    </source>
</evidence>
<dbReference type="Pfam" id="PF05903">
    <property type="entry name" value="Peptidase_C97"/>
    <property type="match status" value="1"/>
</dbReference>
<dbReference type="OrthoDB" id="412286at2759"/>
<dbReference type="PANTHER" id="PTHR12378:SF80">
    <property type="entry name" value="IP06716P-RELATED"/>
    <property type="match status" value="1"/>
</dbReference>
<keyword evidence="3" id="KW-0378">Hydrolase</keyword>
<proteinExistence type="inferred from homology"/>
<comment type="similarity">
    <text evidence="1">Belongs to the DeSI family.</text>
</comment>
<feature type="domain" description="PPPDE" evidence="4">
    <location>
        <begin position="1"/>
        <end position="95"/>
    </location>
</feature>
<keyword evidence="2" id="KW-0645">Protease</keyword>
<gene>
    <name evidence="5" type="ORF">ECPE_LOCUS14635</name>
</gene>
<evidence type="ECO:0000259" key="4">
    <source>
        <dbReference type="PROSITE" id="PS51858"/>
    </source>
</evidence>
<keyword evidence="6" id="KW-1185">Reference proteome</keyword>
<dbReference type="GO" id="GO:0006508">
    <property type="term" value="P:proteolysis"/>
    <property type="evidence" value="ECO:0007669"/>
    <property type="project" value="UniProtKB-KW"/>
</dbReference>
<evidence type="ECO:0000256" key="1">
    <source>
        <dbReference type="ARBA" id="ARBA00008140"/>
    </source>
</evidence>
<dbReference type="PROSITE" id="PS51858">
    <property type="entry name" value="PPPDE"/>
    <property type="match status" value="1"/>
</dbReference>
<dbReference type="Gene3D" id="3.90.1720.30">
    <property type="entry name" value="PPPDE domains"/>
    <property type="match status" value="1"/>
</dbReference>
<reference evidence="5 6" key="2">
    <citation type="submission" date="2018-11" db="EMBL/GenBank/DDBJ databases">
        <authorList>
            <consortium name="Pathogen Informatics"/>
        </authorList>
    </citation>
    <scope>NUCLEOTIDE SEQUENCE [LARGE SCALE GENOMIC DNA]</scope>
    <source>
        <strain evidence="5 6">Egypt</strain>
    </source>
</reference>
<protein>
    <submittedName>
        <fullName evidence="7">DUF862 domain-containing protein</fullName>
    </submittedName>
</protein>
<dbReference type="Proteomes" id="UP000272942">
    <property type="component" value="Unassembled WGS sequence"/>
</dbReference>
<dbReference type="GO" id="GO:0101005">
    <property type="term" value="F:deubiquitinase activity"/>
    <property type="evidence" value="ECO:0007669"/>
    <property type="project" value="TreeGrafter"/>
</dbReference>
<dbReference type="SMART" id="SM01179">
    <property type="entry name" value="DUF862"/>
    <property type="match status" value="1"/>
</dbReference>
<name>A0A183B600_9TREM</name>
<evidence type="ECO:0000256" key="2">
    <source>
        <dbReference type="ARBA" id="ARBA00022670"/>
    </source>
</evidence>
<accession>A0A183B600</accession>